<evidence type="ECO:0000313" key="3">
    <source>
        <dbReference type="Proteomes" id="UP001500058"/>
    </source>
</evidence>
<accession>A0ABP5W633</accession>
<protein>
    <submittedName>
        <fullName evidence="2">Uncharacterized protein</fullName>
    </submittedName>
</protein>
<dbReference type="Proteomes" id="UP001500058">
    <property type="component" value="Unassembled WGS sequence"/>
</dbReference>
<evidence type="ECO:0000256" key="1">
    <source>
        <dbReference type="SAM" id="MobiDB-lite"/>
    </source>
</evidence>
<keyword evidence="3" id="KW-1185">Reference proteome</keyword>
<gene>
    <name evidence="2" type="ORF">GCM10010420_55150</name>
</gene>
<comment type="caution">
    <text evidence="2">The sequence shown here is derived from an EMBL/GenBank/DDBJ whole genome shotgun (WGS) entry which is preliminary data.</text>
</comment>
<name>A0ABP5W633_9ACTN</name>
<dbReference type="EMBL" id="BAAATJ010000041">
    <property type="protein sequence ID" value="GAA2417761.1"/>
    <property type="molecule type" value="Genomic_DNA"/>
</dbReference>
<reference evidence="3" key="1">
    <citation type="journal article" date="2019" name="Int. J. Syst. Evol. Microbiol.">
        <title>The Global Catalogue of Microorganisms (GCM) 10K type strain sequencing project: providing services to taxonomists for standard genome sequencing and annotation.</title>
        <authorList>
            <consortium name="The Broad Institute Genomics Platform"/>
            <consortium name="The Broad Institute Genome Sequencing Center for Infectious Disease"/>
            <person name="Wu L."/>
            <person name="Ma J."/>
        </authorList>
    </citation>
    <scope>NUCLEOTIDE SEQUENCE [LARGE SCALE GENOMIC DNA]</scope>
    <source>
        <strain evidence="3">JCM 6921</strain>
    </source>
</reference>
<organism evidence="2 3">
    <name type="scientific">Streptomyces glaucosporus</name>
    <dbReference type="NCBI Taxonomy" id="284044"/>
    <lineage>
        <taxon>Bacteria</taxon>
        <taxon>Bacillati</taxon>
        <taxon>Actinomycetota</taxon>
        <taxon>Actinomycetes</taxon>
        <taxon>Kitasatosporales</taxon>
        <taxon>Streptomycetaceae</taxon>
        <taxon>Streptomyces</taxon>
    </lineage>
</organism>
<proteinExistence type="predicted"/>
<sequence length="95" mass="10003">MTIPLPVPNLAALRLHRAGPGDRRLLFTGGMLGLAVRLQRGAEAARDGTVGQGVDEGRVGGDSWRPGPAGAARRVDGRAVRFCYGCRPSGSTVHW</sequence>
<feature type="region of interest" description="Disordered" evidence="1">
    <location>
        <begin position="47"/>
        <end position="71"/>
    </location>
</feature>
<evidence type="ECO:0000313" key="2">
    <source>
        <dbReference type="EMBL" id="GAA2417761.1"/>
    </source>
</evidence>